<accession>A0A1D8GBM0</accession>
<proteinExistence type="predicted"/>
<evidence type="ECO:0000313" key="3">
    <source>
        <dbReference type="Proteomes" id="UP000095743"/>
    </source>
</evidence>
<gene>
    <name evidence="2" type="ORF">Gferi_01040</name>
</gene>
<keyword evidence="1" id="KW-0812">Transmembrane</keyword>
<feature type="transmembrane region" description="Helical" evidence="1">
    <location>
        <begin position="26"/>
        <end position="46"/>
    </location>
</feature>
<dbReference type="KEGG" id="gfe:Gferi_01040"/>
<dbReference type="RefSeq" id="WP_069973848.1">
    <property type="nucleotide sequence ID" value="NZ_CP017269.1"/>
</dbReference>
<dbReference type="EMBL" id="CP017269">
    <property type="protein sequence ID" value="AOT68295.1"/>
    <property type="molecule type" value="Genomic_DNA"/>
</dbReference>
<sequence>MLASKIIKEYDEVFGMKKQVTDYLKLNKFGFIFSIIFIVVTSILFVKVFEKASVLTRLIAFILYITAIFVGREVLKKSIIKRYGTLFNFEKHKRESFRKKLEELNIKNREHYEVLDELLKKEIELEEDTRKFPFLNILSQLGTALIITVFLGLSIQLMVDGYEAQAAKLMIVYVVIIAGLSIFSSFIYGLRDFTRSYKLKQISKLVSELKLLKIINTKD</sequence>
<keyword evidence="1" id="KW-0472">Membrane</keyword>
<evidence type="ECO:0000256" key="1">
    <source>
        <dbReference type="SAM" id="Phobius"/>
    </source>
</evidence>
<feature type="transmembrane region" description="Helical" evidence="1">
    <location>
        <begin position="170"/>
        <end position="190"/>
    </location>
</feature>
<dbReference type="AlphaFoldDB" id="A0A1D8GBM0"/>
<keyword evidence="3" id="KW-1185">Reference proteome</keyword>
<name>A0A1D8GBM0_9FIRM</name>
<protein>
    <submittedName>
        <fullName evidence="2">Uncharacterized protein</fullName>
    </submittedName>
</protein>
<organism evidence="2 3">
    <name type="scientific">Geosporobacter ferrireducens</name>
    <dbReference type="NCBI Taxonomy" id="1424294"/>
    <lineage>
        <taxon>Bacteria</taxon>
        <taxon>Bacillati</taxon>
        <taxon>Bacillota</taxon>
        <taxon>Clostridia</taxon>
        <taxon>Peptostreptococcales</taxon>
        <taxon>Thermotaleaceae</taxon>
        <taxon>Geosporobacter</taxon>
    </lineage>
</organism>
<feature type="transmembrane region" description="Helical" evidence="1">
    <location>
        <begin position="134"/>
        <end position="158"/>
    </location>
</feature>
<dbReference type="Proteomes" id="UP000095743">
    <property type="component" value="Chromosome"/>
</dbReference>
<feature type="transmembrane region" description="Helical" evidence="1">
    <location>
        <begin position="58"/>
        <end position="75"/>
    </location>
</feature>
<reference evidence="2 3" key="1">
    <citation type="submission" date="2016-09" db="EMBL/GenBank/DDBJ databases">
        <title>Genomic analysis reveals versatility of anaerobic energy metabolism of Geosporobacter ferrireducens IRF9 of phylum Firmicutes.</title>
        <authorList>
            <person name="Kim S.-J."/>
        </authorList>
    </citation>
    <scope>NUCLEOTIDE SEQUENCE [LARGE SCALE GENOMIC DNA]</scope>
    <source>
        <strain evidence="2 3">IRF9</strain>
    </source>
</reference>
<evidence type="ECO:0000313" key="2">
    <source>
        <dbReference type="EMBL" id="AOT68295.1"/>
    </source>
</evidence>
<keyword evidence="1" id="KW-1133">Transmembrane helix</keyword>